<evidence type="ECO:0000256" key="3">
    <source>
        <dbReference type="SAM" id="MobiDB-lite"/>
    </source>
</evidence>
<comment type="caution">
    <text evidence="5">The sequence shown here is derived from an EMBL/GenBank/DDBJ whole genome shotgun (WGS) entry which is preliminary data.</text>
</comment>
<feature type="region of interest" description="Disordered" evidence="3">
    <location>
        <begin position="448"/>
        <end position="473"/>
    </location>
</feature>
<dbReference type="Proteomes" id="UP000310158">
    <property type="component" value="Unassembled WGS sequence"/>
</dbReference>
<evidence type="ECO:0000313" key="5">
    <source>
        <dbReference type="EMBL" id="THH17270.1"/>
    </source>
</evidence>
<dbReference type="SUPFAM" id="SSF50129">
    <property type="entry name" value="GroES-like"/>
    <property type="match status" value="1"/>
</dbReference>
<keyword evidence="2" id="KW-0560">Oxidoreductase</keyword>
<dbReference type="Pfam" id="PF00107">
    <property type="entry name" value="ADH_zinc_N"/>
    <property type="match status" value="1"/>
</dbReference>
<dbReference type="PANTHER" id="PTHR48106:SF18">
    <property type="entry name" value="QUINONE OXIDOREDUCTASE PIG3"/>
    <property type="match status" value="1"/>
</dbReference>
<dbReference type="Pfam" id="PF08240">
    <property type="entry name" value="ADH_N"/>
    <property type="match status" value="1"/>
</dbReference>
<dbReference type="InterPro" id="IPR013154">
    <property type="entry name" value="ADH-like_N"/>
</dbReference>
<dbReference type="OrthoDB" id="203908at2759"/>
<dbReference type="InterPro" id="IPR014189">
    <property type="entry name" value="Quinone_OxRdtase_PIG3"/>
</dbReference>
<dbReference type="SUPFAM" id="SSF51735">
    <property type="entry name" value="NAD(P)-binding Rossmann-fold domains"/>
    <property type="match status" value="1"/>
</dbReference>
<protein>
    <recommendedName>
        <fullName evidence="4">Enoyl reductase (ER) domain-containing protein</fullName>
    </recommendedName>
</protein>
<dbReference type="PANTHER" id="PTHR48106">
    <property type="entry name" value="QUINONE OXIDOREDUCTASE PIG3-RELATED"/>
    <property type="match status" value="1"/>
</dbReference>
<dbReference type="NCBIfam" id="TIGR02824">
    <property type="entry name" value="quinone_pig3"/>
    <property type="match status" value="1"/>
</dbReference>
<proteinExistence type="predicted"/>
<feature type="domain" description="Enoyl reductase (ER)" evidence="4">
    <location>
        <begin position="13"/>
        <end position="314"/>
    </location>
</feature>
<dbReference type="InterPro" id="IPR013149">
    <property type="entry name" value="ADH-like_C"/>
</dbReference>
<evidence type="ECO:0000256" key="1">
    <source>
        <dbReference type="ARBA" id="ARBA00022857"/>
    </source>
</evidence>
<dbReference type="InterPro" id="IPR036291">
    <property type="entry name" value="NAD(P)-bd_dom_sf"/>
</dbReference>
<sequence>MSMRAVLVKDGKGPVENLYLGEVPRPVPGDDQVLVKIRAFGMNRMDISQREGKYPPPKGASEVLGVEFSGIIVEVGKGVTEWKVGDEVLGLAGGGAYAEYIVTMQTHVMKKSSRLSWTEAASIPENFLTAFQALVLVAEMHSNDDVLVHAGASGVGIAAIQLSRFFGANTVTATASTKEKLDYLLSLPAGATHVANYKTQDFSEVTKAATGGKGVDVVVDMVGQSHWARNIEALAVDGRMTVLAALSGPVVDKVNLGPILYKRLRIQGSTLRSRTVSYQTELISSQGEGPIRTYIHKVCIFLTAPAAAMGPLLLVVLTLKPNWRATASAIHFIRVSIMHVKRETFDADAAPIELSSQQEDAEMRYDSAGIGSNENKILHSAAPSLVARRDYPLSSQKLDVKISMVEPNRSNFKPFEPFRGFKQCVPRDGLPLIAAGSLGVVDGNPYSTARARPQPSRKQQFEAVGAGISDTLS</sequence>
<gene>
    <name evidence="5" type="ORF">EW146_g3503</name>
</gene>
<dbReference type="Gene3D" id="3.90.180.10">
    <property type="entry name" value="Medium-chain alcohol dehydrogenases, catalytic domain"/>
    <property type="match status" value="1"/>
</dbReference>
<dbReference type="GO" id="GO:0016651">
    <property type="term" value="F:oxidoreductase activity, acting on NAD(P)H"/>
    <property type="evidence" value="ECO:0007669"/>
    <property type="project" value="TreeGrafter"/>
</dbReference>
<dbReference type="EMBL" id="SGPL01000118">
    <property type="protein sequence ID" value="THH17270.1"/>
    <property type="molecule type" value="Genomic_DNA"/>
</dbReference>
<dbReference type="GO" id="GO:0070402">
    <property type="term" value="F:NADPH binding"/>
    <property type="evidence" value="ECO:0007669"/>
    <property type="project" value="TreeGrafter"/>
</dbReference>
<reference evidence="5 6" key="1">
    <citation type="submission" date="2019-02" db="EMBL/GenBank/DDBJ databases">
        <title>Genome sequencing of the rare red list fungi Bondarzewia mesenterica.</title>
        <authorList>
            <person name="Buettner E."/>
            <person name="Kellner H."/>
        </authorList>
    </citation>
    <scope>NUCLEOTIDE SEQUENCE [LARGE SCALE GENOMIC DNA]</scope>
    <source>
        <strain evidence="5 6">DSM 108281</strain>
    </source>
</reference>
<keyword evidence="1" id="KW-0521">NADP</keyword>
<accession>A0A4S4M389</accession>
<evidence type="ECO:0000259" key="4">
    <source>
        <dbReference type="SMART" id="SM00829"/>
    </source>
</evidence>
<dbReference type="InterPro" id="IPR020843">
    <property type="entry name" value="ER"/>
</dbReference>
<keyword evidence="6" id="KW-1185">Reference proteome</keyword>
<organism evidence="5 6">
    <name type="scientific">Bondarzewia mesenterica</name>
    <dbReference type="NCBI Taxonomy" id="1095465"/>
    <lineage>
        <taxon>Eukaryota</taxon>
        <taxon>Fungi</taxon>
        <taxon>Dikarya</taxon>
        <taxon>Basidiomycota</taxon>
        <taxon>Agaricomycotina</taxon>
        <taxon>Agaricomycetes</taxon>
        <taxon>Russulales</taxon>
        <taxon>Bondarzewiaceae</taxon>
        <taxon>Bondarzewia</taxon>
    </lineage>
</organism>
<dbReference type="Gene3D" id="3.40.50.720">
    <property type="entry name" value="NAD(P)-binding Rossmann-like Domain"/>
    <property type="match status" value="1"/>
</dbReference>
<dbReference type="CDD" id="cd05276">
    <property type="entry name" value="p53_inducible_oxidoreductase"/>
    <property type="match status" value="1"/>
</dbReference>
<evidence type="ECO:0000256" key="2">
    <source>
        <dbReference type="ARBA" id="ARBA00023002"/>
    </source>
</evidence>
<name>A0A4S4M389_9AGAM</name>
<dbReference type="SMART" id="SM00829">
    <property type="entry name" value="PKS_ER"/>
    <property type="match status" value="1"/>
</dbReference>
<dbReference type="AlphaFoldDB" id="A0A4S4M389"/>
<dbReference type="InterPro" id="IPR011032">
    <property type="entry name" value="GroES-like_sf"/>
</dbReference>
<evidence type="ECO:0000313" key="6">
    <source>
        <dbReference type="Proteomes" id="UP000310158"/>
    </source>
</evidence>